<dbReference type="Proteomes" id="UP000251584">
    <property type="component" value="Unassembled WGS sequence"/>
</dbReference>
<evidence type="ECO:0000313" key="1">
    <source>
        <dbReference type="EMBL" id="SQB28255.1"/>
    </source>
</evidence>
<evidence type="ECO:0000313" key="3">
    <source>
        <dbReference type="Proteomes" id="UP000251584"/>
    </source>
</evidence>
<sequence length="63" mass="6867">MNGNRIPAPEPAVTVQKENGILLMPGKIHLLSPEQKTVFGNAISDRQHREQAAFAGFYAASFT</sequence>
<accession>A0A2X2VXA9</accession>
<proteinExistence type="predicted"/>
<dbReference type="AlphaFoldDB" id="A0A2X2VXA9"/>
<evidence type="ECO:0000313" key="4">
    <source>
        <dbReference type="Proteomes" id="UP000270272"/>
    </source>
</evidence>
<dbReference type="EMBL" id="UAVY01000004">
    <property type="protein sequence ID" value="SQB28255.1"/>
    <property type="molecule type" value="Genomic_DNA"/>
</dbReference>
<dbReference type="Proteomes" id="UP000270272">
    <property type="component" value="Chromosome"/>
</dbReference>
<protein>
    <submittedName>
        <fullName evidence="1">Uncharacterized protein</fullName>
    </submittedName>
</protein>
<name>A0A2X2VXA9_CITKO</name>
<gene>
    <name evidence="1" type="ORF">NCTC10786_02206</name>
    <name evidence="2" type="ORF">NCTC11075_01494</name>
</gene>
<reference evidence="2 4" key="2">
    <citation type="submission" date="2018-12" db="EMBL/GenBank/DDBJ databases">
        <authorList>
            <consortium name="Pathogen Informatics"/>
        </authorList>
    </citation>
    <scope>NUCLEOTIDE SEQUENCE [LARGE SCALE GENOMIC DNA]</scope>
    <source>
        <strain evidence="2 4">NCTC11075</strain>
    </source>
</reference>
<organism evidence="1 3">
    <name type="scientific">Citrobacter koseri</name>
    <name type="common">Citrobacter diversus</name>
    <dbReference type="NCBI Taxonomy" id="545"/>
    <lineage>
        <taxon>Bacteria</taxon>
        <taxon>Pseudomonadati</taxon>
        <taxon>Pseudomonadota</taxon>
        <taxon>Gammaproteobacteria</taxon>
        <taxon>Enterobacterales</taxon>
        <taxon>Enterobacteriaceae</taxon>
        <taxon>Citrobacter</taxon>
    </lineage>
</organism>
<reference evidence="1 3" key="1">
    <citation type="submission" date="2018-06" db="EMBL/GenBank/DDBJ databases">
        <authorList>
            <consortium name="Pathogen Informatics"/>
            <person name="Doyle S."/>
        </authorList>
    </citation>
    <scope>NUCLEOTIDE SEQUENCE [LARGE SCALE GENOMIC DNA]</scope>
    <source>
        <strain evidence="1 3">NCTC10786</strain>
    </source>
</reference>
<dbReference type="EMBL" id="LR134204">
    <property type="protein sequence ID" value="VEB87488.1"/>
    <property type="molecule type" value="Genomic_DNA"/>
</dbReference>
<evidence type="ECO:0000313" key="2">
    <source>
        <dbReference type="EMBL" id="VEB87488.1"/>
    </source>
</evidence>